<feature type="transmembrane region" description="Helical" evidence="7">
    <location>
        <begin position="365"/>
        <end position="385"/>
    </location>
</feature>
<feature type="transmembrane region" description="Helical" evidence="7">
    <location>
        <begin position="109"/>
        <end position="130"/>
    </location>
</feature>
<proteinExistence type="predicted"/>
<evidence type="ECO:0000256" key="7">
    <source>
        <dbReference type="SAM" id="Phobius"/>
    </source>
</evidence>
<dbReference type="FunFam" id="1.20.1250.20:FF:000018">
    <property type="entry name" value="MFS transporter permease"/>
    <property type="match status" value="1"/>
</dbReference>
<keyword evidence="5 7" id="KW-1133">Transmembrane helix</keyword>
<feature type="domain" description="Major facilitator superfamily (MFS) profile" evidence="8">
    <location>
        <begin position="18"/>
        <end position="421"/>
    </location>
</feature>
<dbReference type="InterPro" id="IPR020846">
    <property type="entry name" value="MFS_dom"/>
</dbReference>
<evidence type="ECO:0000313" key="9">
    <source>
        <dbReference type="EMBL" id="SBW79444.1"/>
    </source>
</evidence>
<evidence type="ECO:0000259" key="8">
    <source>
        <dbReference type="PROSITE" id="PS50850"/>
    </source>
</evidence>
<protein>
    <submittedName>
        <fullName evidence="9">Metabolite transport protein NicT</fullName>
    </submittedName>
</protein>
<organism evidence="9 10">
    <name type="scientific">Pseudomonas veronii 1YdBTEX2</name>
    <dbReference type="NCBI Taxonomy" id="1295141"/>
    <lineage>
        <taxon>Bacteria</taxon>
        <taxon>Pseudomonadati</taxon>
        <taxon>Pseudomonadota</taxon>
        <taxon>Gammaproteobacteria</taxon>
        <taxon>Pseudomonadales</taxon>
        <taxon>Pseudomonadaceae</taxon>
        <taxon>Pseudomonas</taxon>
    </lineage>
</organism>
<feature type="transmembrane region" description="Helical" evidence="7">
    <location>
        <begin position="240"/>
        <end position="261"/>
    </location>
</feature>
<dbReference type="SUPFAM" id="SSF103473">
    <property type="entry name" value="MFS general substrate transporter"/>
    <property type="match status" value="1"/>
</dbReference>
<dbReference type="InterPro" id="IPR011701">
    <property type="entry name" value="MFS"/>
</dbReference>
<dbReference type="GO" id="GO:0005886">
    <property type="term" value="C:plasma membrane"/>
    <property type="evidence" value="ECO:0007669"/>
    <property type="project" value="TreeGrafter"/>
</dbReference>
<dbReference type="PROSITE" id="PS50850">
    <property type="entry name" value="MFS"/>
    <property type="match status" value="1"/>
</dbReference>
<keyword evidence="6 7" id="KW-0472">Membrane</keyword>
<dbReference type="RefSeq" id="WP_017848693.1">
    <property type="nucleotide sequence ID" value="NZ_AOUH01000034.1"/>
</dbReference>
<keyword evidence="2" id="KW-0813">Transport</keyword>
<feature type="transmembrane region" description="Helical" evidence="7">
    <location>
        <begin position="331"/>
        <end position="353"/>
    </location>
</feature>
<evidence type="ECO:0000256" key="5">
    <source>
        <dbReference type="ARBA" id="ARBA00022989"/>
    </source>
</evidence>
<feature type="transmembrane region" description="Helical" evidence="7">
    <location>
        <begin position="14"/>
        <end position="32"/>
    </location>
</feature>
<feature type="transmembrane region" description="Helical" evidence="7">
    <location>
        <begin position="84"/>
        <end position="103"/>
    </location>
</feature>
<sequence>MNTTELKSKLYKKISWRILPFLLLCYVFAYLDRVNIGFAKLQMQSDLGFSDAVYGLGAGVFFIGYALFEVPSNLLLPKVGARKTFSRILILWGLTATCMLFVTNEMTFYVLRFLLGVFEAGFAPGMIFYLTYWYGQDRMAGVMATVMLAAPLAGIFGGPLSAWIMSSFHSMSSLAGWQWMFLIEGLPCVILGIMALYVLADRPADAKWLNDEEKKLLMQDTNTSGVQHHSFKEVIKDPRVFLLGAAYFTLICGIYTLGFWLPTIIRDAGVADVMSIGLYSAIPYIITVIAMQVYSRRSDRLAERRWHTAIPALVSAIALATATLFNGQLALSMIFITVATVSVWMAYTVFWAIPSQHFKGSAAAGAIALINTIGLLGGFFSPTIIGYTKTLTNSTQAGLLVMAVLLVLGSLLLALNRKPAAVGSSATAY</sequence>
<accession>A0A1D3JTP3</accession>
<dbReference type="EMBL" id="LT599583">
    <property type="protein sequence ID" value="SBW79444.1"/>
    <property type="molecule type" value="Genomic_DNA"/>
</dbReference>
<feature type="transmembrane region" description="Helical" evidence="7">
    <location>
        <begin position="142"/>
        <end position="165"/>
    </location>
</feature>
<evidence type="ECO:0000256" key="2">
    <source>
        <dbReference type="ARBA" id="ARBA00022448"/>
    </source>
</evidence>
<reference evidence="10" key="1">
    <citation type="submission" date="2016-07" db="EMBL/GenBank/DDBJ databases">
        <authorList>
            <person name="Florea S."/>
            <person name="Webb J.S."/>
            <person name="Jaromczyk J."/>
            <person name="Schardl C.L."/>
        </authorList>
    </citation>
    <scope>NUCLEOTIDE SEQUENCE [LARGE SCALE GENOMIC DNA]</scope>
    <source>
        <strain evidence="10">1YdBTEX2</strain>
    </source>
</reference>
<gene>
    <name evidence="9" type="primary">nicT</name>
    <name evidence="9" type="ORF">PVE_R1G1557</name>
</gene>
<feature type="transmembrane region" description="Helical" evidence="7">
    <location>
        <begin position="397"/>
        <end position="415"/>
    </location>
</feature>
<dbReference type="GO" id="GO:0022857">
    <property type="term" value="F:transmembrane transporter activity"/>
    <property type="evidence" value="ECO:0007669"/>
    <property type="project" value="InterPro"/>
</dbReference>
<dbReference type="CDD" id="cd17319">
    <property type="entry name" value="MFS_ExuT_GudP_like"/>
    <property type="match status" value="1"/>
</dbReference>
<feature type="transmembrane region" description="Helical" evidence="7">
    <location>
        <begin position="177"/>
        <end position="200"/>
    </location>
</feature>
<dbReference type="PANTHER" id="PTHR43791">
    <property type="entry name" value="PERMEASE-RELATED"/>
    <property type="match status" value="1"/>
</dbReference>
<dbReference type="Gene3D" id="1.20.1250.20">
    <property type="entry name" value="MFS general substrate transporter like domains"/>
    <property type="match status" value="2"/>
</dbReference>
<dbReference type="Proteomes" id="UP000245431">
    <property type="component" value="Chromosome PVE_r1"/>
</dbReference>
<keyword evidence="4" id="KW-0058">Aromatic hydrocarbons catabolism</keyword>
<evidence type="ECO:0000313" key="10">
    <source>
        <dbReference type="Proteomes" id="UP000245431"/>
    </source>
</evidence>
<dbReference type="AlphaFoldDB" id="A0A1D3JTP3"/>
<dbReference type="InterPro" id="IPR036259">
    <property type="entry name" value="MFS_trans_sf"/>
</dbReference>
<dbReference type="PANTHER" id="PTHR43791:SF36">
    <property type="entry name" value="TRANSPORTER, PUTATIVE (AFU_ORTHOLOGUE AFUA_6G08340)-RELATED"/>
    <property type="match status" value="1"/>
</dbReference>
<evidence type="ECO:0000256" key="3">
    <source>
        <dbReference type="ARBA" id="ARBA00022692"/>
    </source>
</evidence>
<evidence type="ECO:0000256" key="1">
    <source>
        <dbReference type="ARBA" id="ARBA00004141"/>
    </source>
</evidence>
<keyword evidence="3 7" id="KW-0812">Transmembrane</keyword>
<evidence type="ECO:0000256" key="6">
    <source>
        <dbReference type="ARBA" id="ARBA00023136"/>
    </source>
</evidence>
<dbReference type="Pfam" id="PF07690">
    <property type="entry name" value="MFS_1"/>
    <property type="match status" value="1"/>
</dbReference>
<feature type="transmembrane region" description="Helical" evidence="7">
    <location>
        <begin position="273"/>
        <end position="294"/>
    </location>
</feature>
<evidence type="ECO:0000256" key="4">
    <source>
        <dbReference type="ARBA" id="ARBA00022797"/>
    </source>
</evidence>
<comment type="subcellular location">
    <subcellularLocation>
        <location evidence="1">Membrane</location>
        <topology evidence="1">Multi-pass membrane protein</topology>
    </subcellularLocation>
</comment>
<name>A0A1D3JTP3_PSEVE</name>
<feature type="transmembrane region" description="Helical" evidence="7">
    <location>
        <begin position="52"/>
        <end position="72"/>
    </location>
</feature>
<feature type="transmembrane region" description="Helical" evidence="7">
    <location>
        <begin position="306"/>
        <end position="325"/>
    </location>
</feature>